<keyword evidence="9" id="KW-0175">Coiled coil</keyword>
<dbReference type="Pfam" id="PF24934">
    <property type="entry name" value="DUF7752"/>
    <property type="match status" value="1"/>
</dbReference>
<evidence type="ECO:0000313" key="15">
    <source>
        <dbReference type="EMBL" id="CAJ0579320.1"/>
    </source>
</evidence>
<comment type="similarity">
    <text evidence="1">Belongs to the RdRP family.</text>
</comment>
<feature type="non-terminal residue" evidence="15">
    <location>
        <position position="1"/>
    </location>
</feature>
<keyword evidence="6" id="KW-0694">RNA-binding</keyword>
<dbReference type="InterPro" id="IPR007855">
    <property type="entry name" value="RDRP"/>
</dbReference>
<dbReference type="Pfam" id="PF26253">
    <property type="entry name" value="RdRP_head"/>
    <property type="match status" value="1"/>
</dbReference>
<accession>A0AA36GBD5</accession>
<keyword evidence="5" id="KW-0548">Nucleotidyltransferase</keyword>
<comment type="caution">
    <text evidence="15">The sequence shown here is derived from an EMBL/GenBank/DDBJ whole genome shotgun (WGS) entry which is preliminary data.</text>
</comment>
<dbReference type="EC" id="2.7.7.48" evidence="2"/>
<dbReference type="GO" id="GO:0031380">
    <property type="term" value="C:nuclear RNA-directed RNA polymerase complex"/>
    <property type="evidence" value="ECO:0007669"/>
    <property type="project" value="TreeGrafter"/>
</dbReference>
<comment type="catalytic activity">
    <reaction evidence="8">
        <text>RNA(n) + a ribonucleoside 5'-triphosphate = RNA(n+1) + diphosphate</text>
        <dbReference type="Rhea" id="RHEA:21248"/>
        <dbReference type="Rhea" id="RHEA-COMP:14527"/>
        <dbReference type="Rhea" id="RHEA-COMP:17342"/>
        <dbReference type="ChEBI" id="CHEBI:33019"/>
        <dbReference type="ChEBI" id="CHEBI:61557"/>
        <dbReference type="ChEBI" id="CHEBI:140395"/>
        <dbReference type="EC" id="2.7.7.48"/>
    </reaction>
</comment>
<dbReference type="InterPro" id="IPR056654">
    <property type="entry name" value="DUF7752"/>
</dbReference>
<evidence type="ECO:0000313" key="16">
    <source>
        <dbReference type="Proteomes" id="UP001177023"/>
    </source>
</evidence>
<dbReference type="InterPro" id="IPR058752">
    <property type="entry name" value="RDRP_C_head"/>
</dbReference>
<keyword evidence="16" id="KW-1185">Reference proteome</keyword>
<dbReference type="InterPro" id="IPR056053">
    <property type="entry name" value="DUF7636"/>
</dbReference>
<evidence type="ECO:0000256" key="9">
    <source>
        <dbReference type="SAM" id="Coils"/>
    </source>
</evidence>
<dbReference type="GO" id="GO:0003968">
    <property type="term" value="F:RNA-directed RNA polymerase activity"/>
    <property type="evidence" value="ECO:0007669"/>
    <property type="project" value="UniProtKB-KW"/>
</dbReference>
<dbReference type="PANTHER" id="PTHR23079:SF57">
    <property type="entry name" value="RNA-DIRECTED RNA POLYMERASE"/>
    <property type="match status" value="1"/>
</dbReference>
<evidence type="ECO:0000256" key="8">
    <source>
        <dbReference type="ARBA" id="ARBA00048744"/>
    </source>
</evidence>
<reference evidence="15" key="1">
    <citation type="submission" date="2023-06" db="EMBL/GenBank/DDBJ databases">
        <authorList>
            <person name="Delattre M."/>
        </authorList>
    </citation>
    <scope>NUCLEOTIDE SEQUENCE</scope>
    <source>
        <strain evidence="15">AF72</strain>
    </source>
</reference>
<feature type="domain" description="PH-like" evidence="13">
    <location>
        <begin position="119"/>
        <end position="315"/>
    </location>
</feature>
<feature type="coiled-coil region" evidence="9">
    <location>
        <begin position="1140"/>
        <end position="1187"/>
    </location>
</feature>
<feature type="domain" description="RDRP core" evidence="10">
    <location>
        <begin position="466"/>
        <end position="1106"/>
    </location>
</feature>
<evidence type="ECO:0000256" key="1">
    <source>
        <dbReference type="ARBA" id="ARBA00005762"/>
    </source>
</evidence>
<sequence length="1641" mass="190150">MERQRQVSSRFVLKFQYSQTLRQYYEQGNFLNFNKICQGINEENVHSGESIWFIKQTSSELEDNNLEVTVEVVHKKKWDRLLFRFARAFLEDRPDSLPLHMCPTMRIPCRKVLFNTLRTEHNNLKLHAIRWGNLSARGCLLCHWEVSYYTMTQQADAVDQKWVIADFIHDEGLAQFRLRTCEKDRKQDGGRVFCNYTLKLFYKHIKKMIVDLDPVETGLSPGMRPCRLHFFTSVPLSIRKTFECGRDSNRVQEGERFLEVKRGRTFFEQPSNKAVFGECPVFSITFQDMTDDDLYHLLSRLYYRSGAEIEFCRLEVVNFLLAQKPTDDHCGAHYINIHSEENMDLLIQLLHLHKGHPATPVRVFMVLYLIEGLLSRGAVVKDQLLLDRHQYKNFLNLICPHFRNRNTRIRCEWVLEEMMDIIDQMADVFSLPALFQKLISRVVKQEEIDNRINIQEGYVRCRKIIITPSRILYVAPEVMMGNRVIRTYGVIGDKDKDSVEKYAILRVSFRDDDGQLMRRVMTGRQVLDRTVRGAMTDGVVVGNQHFNYLGNSNSQMREHGCYFYMGSTSKCESIRRSLGKFRELPTIAKVVARLGLCFTQSKEIEVNLTRSLEITHYDTVCDITGGANRFDEEYTFSDGVGRSSKQFFETLAAACSFPKKHVPSCVQFRFRGGKGVLCLDPILDEYIKFGARLRLVDPETGLVDKVLRIEDPRAENQPPAFHRVVFRKSQMKFSGPKKKDGTAKMELVKYSAPTSLSLNRPFINILDQVSEMQSARAHERICNRIEALLDRHLRNISMVLVDEHMCRSKIKELPHRLDIDRLPGFQLATEPFFRSLIKALVRYSLHKQLHKAQIHIPHELGRAMFGVVDETGLLQSGQVYCSYTVNIGLKTPAASASKRVLSGPVLITKNPCIVSGDVRVFEAVDIPQLSHLRDVLVFPQHGPRPHPDEMAGSDLDGDEYSVIWDPELLFEYNMPPMDYSSKSGGGALKPEDITKQMIAYYHNYMSQDQVGQVANAHLIASDTYGLDSVVAKGVAKKHSEAVDFPKTGQAPEKLTADWTLIPVDEPDRVGIEVPPEKAPRMPDFMEKDQAPVYRSARMAGKVYRQVKMVQEVLYQSEQRDQQLSFPMDESLFIDDWEIFKKEAEEDYANYCNTLKREMEHYGILTEAELLTGAIMEMRNRLSDKENDDMSLYNTMHVLESKMTAAWTSYRKGFFENENKYARHPAFGEYREKCHLYENKPYASEDNDLHYFCSTSDITLPMKQKAVAYYRVAYEKAQHVLPEQGRVLSFPWLVWDILREVKQDYILNPANEGVIGRLNQYTMYNQLTAHMSQYCAEHQDQLLMFSYRVQQCRAVALYTHKYDGTGRWRTRDHHQMPEEEEDSPGLLQVLFIASRWADVVKVYEEGNIREMHLMLLMLQYATSHLPGTSHDSTVHLEVIPVDQDFAGDDERLARIGLRSPGRLFALFLQYIGSCTFRRLPHLFFDDMGYDMAFFDEEWHLLHQCARISFYSMVFSSRFEELPLRADEHDKPLPELVQEGTSFTIELPMTVRELDLEDDLRKKCGLQEVKMRRKHSYKNGEAATRVRVSAMGTTKALRKLRRLVQARPIHNAEKMGKSIESAYPQRTLQNIRSERQLDDYDME</sequence>
<feature type="domain" description="DUF7752" evidence="12">
    <location>
        <begin position="1383"/>
        <end position="1483"/>
    </location>
</feature>
<evidence type="ECO:0000259" key="11">
    <source>
        <dbReference type="Pfam" id="PF24642"/>
    </source>
</evidence>
<evidence type="ECO:0000256" key="2">
    <source>
        <dbReference type="ARBA" id="ARBA00012494"/>
    </source>
</evidence>
<keyword evidence="3" id="KW-0696">RNA-directed RNA polymerase</keyword>
<evidence type="ECO:0000256" key="6">
    <source>
        <dbReference type="ARBA" id="ARBA00022884"/>
    </source>
</evidence>
<evidence type="ECO:0000259" key="12">
    <source>
        <dbReference type="Pfam" id="PF24934"/>
    </source>
</evidence>
<evidence type="ECO:0000259" key="13">
    <source>
        <dbReference type="Pfam" id="PF25359"/>
    </source>
</evidence>
<protein>
    <recommendedName>
        <fullName evidence="2">RNA-directed RNA polymerase</fullName>
        <ecNumber evidence="2">2.7.7.48</ecNumber>
    </recommendedName>
</protein>
<gene>
    <name evidence="15" type="ORF">MSPICULIGERA_LOCUS17543</name>
</gene>
<evidence type="ECO:0000259" key="10">
    <source>
        <dbReference type="Pfam" id="PF05183"/>
    </source>
</evidence>
<dbReference type="InterPro" id="IPR057596">
    <property type="entry name" value="RDRP_core"/>
</dbReference>
<proteinExistence type="inferred from homology"/>
<dbReference type="Pfam" id="PF25359">
    <property type="entry name" value="PH_met_RdRP"/>
    <property type="match status" value="1"/>
</dbReference>
<feature type="domain" description="DUF7636" evidence="11">
    <location>
        <begin position="1535"/>
        <end position="1630"/>
    </location>
</feature>
<evidence type="ECO:0000256" key="5">
    <source>
        <dbReference type="ARBA" id="ARBA00022695"/>
    </source>
</evidence>
<name>A0AA36GBD5_9BILA</name>
<evidence type="ECO:0000259" key="14">
    <source>
        <dbReference type="Pfam" id="PF26253"/>
    </source>
</evidence>
<keyword evidence="7" id="KW-0943">RNA-mediated gene silencing</keyword>
<dbReference type="GO" id="GO:0003723">
    <property type="term" value="F:RNA binding"/>
    <property type="evidence" value="ECO:0007669"/>
    <property type="project" value="UniProtKB-KW"/>
</dbReference>
<dbReference type="Pfam" id="PF24642">
    <property type="entry name" value="DUF7636"/>
    <property type="match status" value="1"/>
</dbReference>
<dbReference type="GO" id="GO:0030422">
    <property type="term" value="P:siRNA processing"/>
    <property type="evidence" value="ECO:0007669"/>
    <property type="project" value="TreeGrafter"/>
</dbReference>
<dbReference type="Proteomes" id="UP001177023">
    <property type="component" value="Unassembled WGS sequence"/>
</dbReference>
<feature type="domain" description="RDRP C-terminal head" evidence="14">
    <location>
        <begin position="1127"/>
        <end position="1302"/>
    </location>
</feature>
<evidence type="ECO:0000256" key="3">
    <source>
        <dbReference type="ARBA" id="ARBA00022484"/>
    </source>
</evidence>
<evidence type="ECO:0000256" key="7">
    <source>
        <dbReference type="ARBA" id="ARBA00023158"/>
    </source>
</evidence>
<evidence type="ECO:0000256" key="4">
    <source>
        <dbReference type="ARBA" id="ARBA00022679"/>
    </source>
</evidence>
<keyword evidence="4" id="KW-0808">Transferase</keyword>
<dbReference type="Pfam" id="PF05183">
    <property type="entry name" value="RdRP"/>
    <property type="match status" value="1"/>
</dbReference>
<organism evidence="15 16">
    <name type="scientific">Mesorhabditis spiculigera</name>
    <dbReference type="NCBI Taxonomy" id="96644"/>
    <lineage>
        <taxon>Eukaryota</taxon>
        <taxon>Metazoa</taxon>
        <taxon>Ecdysozoa</taxon>
        <taxon>Nematoda</taxon>
        <taxon>Chromadorea</taxon>
        <taxon>Rhabditida</taxon>
        <taxon>Rhabditina</taxon>
        <taxon>Rhabditomorpha</taxon>
        <taxon>Rhabditoidea</taxon>
        <taxon>Rhabditidae</taxon>
        <taxon>Mesorhabditinae</taxon>
        <taxon>Mesorhabditis</taxon>
    </lineage>
</organism>
<dbReference type="EMBL" id="CATQJA010002656">
    <property type="protein sequence ID" value="CAJ0579320.1"/>
    <property type="molecule type" value="Genomic_DNA"/>
</dbReference>
<dbReference type="PANTHER" id="PTHR23079">
    <property type="entry name" value="RNA-DEPENDENT RNA POLYMERASE"/>
    <property type="match status" value="1"/>
</dbReference>
<dbReference type="InterPro" id="IPR057493">
    <property type="entry name" value="PH_RdRP-assoc"/>
</dbReference>